<sequence>MRVNEVFTSRQGEGPSAGKEATFVRLHKCNLRCVFCDTERALVGEPNMVVTIKQALTMIATSWMSVYGASVNKRLIVTGGEPLLQRLAVVEVVKALRPEWDVEVETNGTIFPEGLEDCQINCSPKLSNAGMRPGARIVPAVLVGIAELPQSIFKFVVNDLDRVKEVEGLVKKVGIGADRIMLMPEGADVETLEQRSPQVKKWANERGWGFSSRLHILGNYR</sequence>
<feature type="binding site" evidence="8">
    <location>
        <position position="33"/>
    </location>
    <ligand>
        <name>[4Fe-4S] cluster</name>
        <dbReference type="ChEBI" id="CHEBI:49883"/>
        <note>4Fe-4S-S-AdoMet</note>
    </ligand>
</feature>
<proteinExistence type="inferred from homology"/>
<dbReference type="EMBL" id="MEWA01000030">
    <property type="protein sequence ID" value="OGC68884.1"/>
    <property type="molecule type" value="Genomic_DNA"/>
</dbReference>
<feature type="binding site" evidence="8">
    <location>
        <position position="36"/>
    </location>
    <ligand>
        <name>[4Fe-4S] cluster</name>
        <dbReference type="ChEBI" id="CHEBI:49883"/>
        <note>4Fe-4S-S-AdoMet</note>
    </ligand>
</feature>
<evidence type="ECO:0000256" key="1">
    <source>
        <dbReference type="ARBA" id="ARBA00022485"/>
    </source>
</evidence>
<comment type="subunit">
    <text evidence="8">Homodimer.</text>
</comment>
<dbReference type="GO" id="GO:0008616">
    <property type="term" value="P:tRNA queuosine(34) biosynthetic process"/>
    <property type="evidence" value="ECO:0007669"/>
    <property type="project" value="UniProtKB-UniRule"/>
</dbReference>
<comment type="caution">
    <text evidence="10">The sequence shown here is derived from an EMBL/GenBank/DDBJ whole genome shotgun (WGS) entry which is preliminary data.</text>
</comment>
<evidence type="ECO:0000259" key="9">
    <source>
        <dbReference type="PROSITE" id="PS51918"/>
    </source>
</evidence>
<feature type="binding site" evidence="8">
    <location>
        <position position="29"/>
    </location>
    <ligand>
        <name>[4Fe-4S] cluster</name>
        <dbReference type="ChEBI" id="CHEBI:49883"/>
        <note>4Fe-4S-S-AdoMet</note>
    </ligand>
</feature>
<feature type="binding site" evidence="8">
    <location>
        <begin position="123"/>
        <end position="125"/>
    </location>
    <ligand>
        <name>S-adenosyl-L-methionine</name>
        <dbReference type="ChEBI" id="CHEBI:59789"/>
    </ligand>
</feature>
<evidence type="ECO:0000256" key="8">
    <source>
        <dbReference type="HAMAP-Rule" id="MF_00917"/>
    </source>
</evidence>
<dbReference type="InterPro" id="IPR024924">
    <property type="entry name" value="7-CO-7-deazaguanine_synth-like"/>
</dbReference>
<feature type="domain" description="Radical SAM core" evidence="9">
    <location>
        <begin position="16"/>
        <end position="221"/>
    </location>
</feature>
<evidence type="ECO:0000313" key="10">
    <source>
        <dbReference type="EMBL" id="OGC68884.1"/>
    </source>
</evidence>
<evidence type="ECO:0000256" key="3">
    <source>
        <dbReference type="ARBA" id="ARBA00022723"/>
    </source>
</evidence>
<dbReference type="PANTHER" id="PTHR42836:SF1">
    <property type="entry name" value="7-CARBOXY-7-DEAZAGUANINE SYNTHASE"/>
    <property type="match status" value="1"/>
</dbReference>
<keyword evidence="5 8" id="KW-0408">Iron</keyword>
<dbReference type="GO" id="GO:0000287">
    <property type="term" value="F:magnesium ion binding"/>
    <property type="evidence" value="ECO:0007669"/>
    <property type="project" value="UniProtKB-UniRule"/>
</dbReference>
<dbReference type="GO" id="GO:0016840">
    <property type="term" value="F:carbon-nitrogen lyase activity"/>
    <property type="evidence" value="ECO:0007669"/>
    <property type="project" value="UniProtKB-UniRule"/>
</dbReference>
<keyword evidence="1 8" id="KW-0004">4Fe-4S</keyword>
<dbReference type="GO" id="GO:0051539">
    <property type="term" value="F:4 iron, 4 sulfur cluster binding"/>
    <property type="evidence" value="ECO:0007669"/>
    <property type="project" value="UniProtKB-UniRule"/>
</dbReference>
<comment type="similarity">
    <text evidence="8">Belongs to the radical SAM superfamily. 7-carboxy-7-deazaguanine synthase family.</text>
</comment>
<comment type="catalytic activity">
    <reaction evidence="8">
        <text>6-carboxy-5,6,7,8-tetrahydropterin + H(+) = 7-carboxy-7-carbaguanine + NH4(+)</text>
        <dbReference type="Rhea" id="RHEA:27974"/>
        <dbReference type="ChEBI" id="CHEBI:15378"/>
        <dbReference type="ChEBI" id="CHEBI:28938"/>
        <dbReference type="ChEBI" id="CHEBI:61032"/>
        <dbReference type="ChEBI" id="CHEBI:61036"/>
        <dbReference type="EC" id="4.3.99.3"/>
    </reaction>
</comment>
<dbReference type="InterPro" id="IPR013785">
    <property type="entry name" value="Aldolase_TIM"/>
</dbReference>
<dbReference type="Proteomes" id="UP000179113">
    <property type="component" value="Unassembled WGS sequence"/>
</dbReference>
<comment type="cofactor">
    <cofactor evidence="8">
        <name>Mg(2+)</name>
        <dbReference type="ChEBI" id="CHEBI:18420"/>
    </cofactor>
</comment>
<name>A0A1F4WHF2_UNCKA</name>
<evidence type="ECO:0000256" key="2">
    <source>
        <dbReference type="ARBA" id="ARBA00022691"/>
    </source>
</evidence>
<comment type="cofactor">
    <cofactor evidence="8">
        <name>S-adenosyl-L-methionine</name>
        <dbReference type="ChEBI" id="CHEBI:59789"/>
    </cofactor>
    <text evidence="8">Binds 1 S-adenosyl-L-methionine per subunit.</text>
</comment>
<gene>
    <name evidence="8" type="primary">queE</name>
    <name evidence="10" type="ORF">A2415_05535</name>
</gene>
<dbReference type="PANTHER" id="PTHR42836">
    <property type="entry name" value="7-CARBOXY-7-DEAZAGUANINE SYNTHASE"/>
    <property type="match status" value="1"/>
</dbReference>
<comment type="function">
    <text evidence="8">Catalyzes the complex heterocyclic radical-mediated conversion of 6-carboxy-5,6,7,8-tetrahydropterin (CPH4) to 7-carboxy-7-deazaguanine (CDG), a step common to the biosynthetic pathways of all 7-deazapurine-containing compounds.</text>
</comment>
<comment type="caution">
    <text evidence="8">Lacks conserved residue(s) required for the propagation of feature annotation.</text>
</comment>
<protein>
    <recommendedName>
        <fullName evidence="8">7-carboxy-7-deazaguanine synthase</fullName>
        <shortName evidence="8">CDG synthase</shortName>
        <ecNumber evidence="8">4.3.99.3</ecNumber>
    </recommendedName>
    <alternativeName>
        <fullName evidence="8">Queuosine biosynthesis protein QueE</fullName>
    </alternativeName>
</protein>
<keyword evidence="8" id="KW-0671">Queuosine biosynthesis</keyword>
<dbReference type="InterPro" id="IPR058240">
    <property type="entry name" value="rSAM_sf"/>
</dbReference>
<dbReference type="SUPFAM" id="SSF102114">
    <property type="entry name" value="Radical SAM enzymes"/>
    <property type="match status" value="1"/>
</dbReference>
<dbReference type="HAMAP" id="MF_00917">
    <property type="entry name" value="QueE"/>
    <property type="match status" value="1"/>
</dbReference>
<dbReference type="PIRSF" id="PIRSF000370">
    <property type="entry name" value="QueE"/>
    <property type="match status" value="1"/>
</dbReference>
<dbReference type="EC" id="4.3.99.3" evidence="8"/>
<feature type="binding site" evidence="8">
    <location>
        <position position="38"/>
    </location>
    <ligand>
        <name>Mg(2+)</name>
        <dbReference type="ChEBI" id="CHEBI:18420"/>
    </ligand>
</feature>
<keyword evidence="6 8" id="KW-0411">Iron-sulfur</keyword>
<keyword evidence="7 8" id="KW-0456">Lyase</keyword>
<keyword evidence="2 8" id="KW-0949">S-adenosyl-L-methionine</keyword>
<dbReference type="Gene3D" id="3.20.20.70">
    <property type="entry name" value="Aldolase class I"/>
    <property type="match status" value="1"/>
</dbReference>
<dbReference type="AlphaFoldDB" id="A0A1F4WHF2"/>
<dbReference type="SFLD" id="SFLDS00029">
    <property type="entry name" value="Radical_SAM"/>
    <property type="match status" value="1"/>
</dbReference>
<organism evidence="10 11">
    <name type="scientific">candidate division WWE3 bacterium RIFOXYC1_FULL_39_7</name>
    <dbReference type="NCBI Taxonomy" id="1802643"/>
    <lineage>
        <taxon>Bacteria</taxon>
        <taxon>Katanobacteria</taxon>
    </lineage>
</organism>
<comment type="pathway">
    <text evidence="8">Purine metabolism; 7-cyano-7-deazaguanine biosynthesis.</text>
</comment>
<keyword evidence="3 8" id="KW-0479">Metal-binding</keyword>
<evidence type="ECO:0000256" key="6">
    <source>
        <dbReference type="ARBA" id="ARBA00023014"/>
    </source>
</evidence>
<reference evidence="10 11" key="1">
    <citation type="journal article" date="2016" name="Nat. Commun.">
        <title>Thousands of microbial genomes shed light on interconnected biogeochemical processes in an aquifer system.</title>
        <authorList>
            <person name="Anantharaman K."/>
            <person name="Brown C.T."/>
            <person name="Hug L.A."/>
            <person name="Sharon I."/>
            <person name="Castelle C.J."/>
            <person name="Probst A.J."/>
            <person name="Thomas B.C."/>
            <person name="Singh A."/>
            <person name="Wilkins M.J."/>
            <person name="Karaoz U."/>
            <person name="Brodie E.L."/>
            <person name="Williams K.H."/>
            <person name="Hubbard S.S."/>
            <person name="Banfield J.F."/>
        </authorList>
    </citation>
    <scope>NUCLEOTIDE SEQUENCE [LARGE SCALE GENOMIC DNA]</scope>
</reference>
<dbReference type="Pfam" id="PF04055">
    <property type="entry name" value="Radical_SAM"/>
    <property type="match status" value="1"/>
</dbReference>
<evidence type="ECO:0000256" key="4">
    <source>
        <dbReference type="ARBA" id="ARBA00022842"/>
    </source>
</evidence>
<keyword evidence="4 8" id="KW-0460">Magnesium</keyword>
<feature type="binding site" evidence="8">
    <location>
        <position position="80"/>
    </location>
    <ligand>
        <name>S-adenosyl-L-methionine</name>
        <dbReference type="ChEBI" id="CHEBI:59789"/>
    </ligand>
</feature>
<evidence type="ECO:0000313" key="11">
    <source>
        <dbReference type="Proteomes" id="UP000179113"/>
    </source>
</evidence>
<dbReference type="PROSITE" id="PS51918">
    <property type="entry name" value="RADICAL_SAM"/>
    <property type="match status" value="1"/>
</dbReference>
<feature type="binding site" evidence="8">
    <location>
        <begin position="10"/>
        <end position="12"/>
    </location>
    <ligand>
        <name>substrate</name>
    </ligand>
</feature>
<feature type="binding site" evidence="8">
    <location>
        <position position="25"/>
    </location>
    <ligand>
        <name>substrate</name>
    </ligand>
</feature>
<evidence type="ECO:0000256" key="7">
    <source>
        <dbReference type="ARBA" id="ARBA00023239"/>
    </source>
</evidence>
<feature type="binding site" evidence="8">
    <location>
        <position position="78"/>
    </location>
    <ligand>
        <name>substrate</name>
    </ligand>
</feature>
<feature type="binding site" evidence="8">
    <location>
        <begin position="35"/>
        <end position="37"/>
    </location>
    <ligand>
        <name>S-adenosyl-L-methionine</name>
        <dbReference type="ChEBI" id="CHEBI:59789"/>
    </ligand>
</feature>
<dbReference type="UniPathway" id="UPA00391"/>
<accession>A0A1F4WHF2</accession>
<dbReference type="InterPro" id="IPR007197">
    <property type="entry name" value="rSAM"/>
</dbReference>
<comment type="cofactor">
    <cofactor evidence="8">
        <name>[4Fe-4S] cluster</name>
        <dbReference type="ChEBI" id="CHEBI:49883"/>
    </cofactor>
    <text evidence="8">Binds 1 [4Fe-4S] cluster. The cluster is coordinated with 3 cysteines and an exchangeable S-adenosyl-L-methionine.</text>
</comment>
<dbReference type="GO" id="GO:1904047">
    <property type="term" value="F:S-adenosyl-L-methionine binding"/>
    <property type="evidence" value="ECO:0007669"/>
    <property type="project" value="UniProtKB-UniRule"/>
</dbReference>
<evidence type="ECO:0000256" key="5">
    <source>
        <dbReference type="ARBA" id="ARBA00023004"/>
    </source>
</evidence>